<keyword evidence="4 11" id="KW-0689">Ribosomal protein</keyword>
<dbReference type="GO" id="GO:0005840">
    <property type="term" value="C:ribosome"/>
    <property type="evidence" value="ECO:0007669"/>
    <property type="project" value="UniProtKB-KW"/>
</dbReference>
<evidence type="ECO:0000256" key="3">
    <source>
        <dbReference type="ARBA" id="ARBA00022946"/>
    </source>
</evidence>
<dbReference type="GO" id="GO:1990904">
    <property type="term" value="C:ribonucleoprotein complex"/>
    <property type="evidence" value="ECO:0007669"/>
    <property type="project" value="UniProtKB-KW"/>
</dbReference>
<dbReference type="Proteomes" id="UP000694867">
    <property type="component" value="Unplaced"/>
</dbReference>
<dbReference type="GO" id="GO:0006412">
    <property type="term" value="P:translation"/>
    <property type="evidence" value="ECO:0007669"/>
    <property type="project" value="InterPro"/>
</dbReference>
<keyword evidence="10" id="KW-1185">Reference proteome</keyword>
<organism evidence="10 11">
    <name type="scientific">Galendromus occidentalis</name>
    <name type="common">western predatory mite</name>
    <dbReference type="NCBI Taxonomy" id="34638"/>
    <lineage>
        <taxon>Eukaryota</taxon>
        <taxon>Metazoa</taxon>
        <taxon>Ecdysozoa</taxon>
        <taxon>Arthropoda</taxon>
        <taxon>Chelicerata</taxon>
        <taxon>Arachnida</taxon>
        <taxon>Acari</taxon>
        <taxon>Parasitiformes</taxon>
        <taxon>Mesostigmata</taxon>
        <taxon>Gamasina</taxon>
        <taxon>Phytoseioidea</taxon>
        <taxon>Phytoseiidae</taxon>
        <taxon>Typhlodrominae</taxon>
        <taxon>Galendromus</taxon>
    </lineage>
</organism>
<evidence type="ECO:0000256" key="1">
    <source>
        <dbReference type="ARBA" id="ARBA00004173"/>
    </source>
</evidence>
<dbReference type="Pfam" id="PF01632">
    <property type="entry name" value="Ribosomal_L35p"/>
    <property type="match status" value="1"/>
</dbReference>
<keyword evidence="5" id="KW-0496">Mitochondrion</keyword>
<dbReference type="InterPro" id="IPR019338">
    <property type="entry name" value="Ribosomal_bL35m"/>
</dbReference>
<evidence type="ECO:0000256" key="5">
    <source>
        <dbReference type="ARBA" id="ARBA00023128"/>
    </source>
</evidence>
<dbReference type="PANTHER" id="PTHR15909">
    <property type="entry name" value="39S RIBOSOMAL PROTEIN L35, MITOCHONDRIAL"/>
    <property type="match status" value="1"/>
</dbReference>
<dbReference type="InterPro" id="IPR021137">
    <property type="entry name" value="Ribosomal_bL35-like"/>
</dbReference>
<dbReference type="GO" id="GO:0005739">
    <property type="term" value="C:mitochondrion"/>
    <property type="evidence" value="ECO:0007669"/>
    <property type="project" value="UniProtKB-SubCell"/>
</dbReference>
<protein>
    <recommendedName>
        <fullName evidence="7">Large ribosomal subunit protein bL35m</fullName>
    </recommendedName>
    <alternativeName>
        <fullName evidence="8">39S ribosomal protein L35, mitochondrial</fullName>
    </alternativeName>
</protein>
<name>A0AAJ6QNQ7_9ACAR</name>
<accession>A0AAJ6QNQ7</accession>
<dbReference type="CTD" id="51318"/>
<evidence type="ECO:0000313" key="11">
    <source>
        <dbReference type="RefSeq" id="XP_003738876.1"/>
    </source>
</evidence>
<dbReference type="PANTHER" id="PTHR15909:SF0">
    <property type="entry name" value="LARGE RIBOSOMAL SUBUNIT PROTEIN BL35M"/>
    <property type="match status" value="1"/>
</dbReference>
<dbReference type="RefSeq" id="XP_003738876.1">
    <property type="nucleotide sequence ID" value="XM_003738828.2"/>
</dbReference>
<dbReference type="KEGG" id="goe:100898820"/>
<comment type="subcellular location">
    <subcellularLocation>
        <location evidence="1">Mitochondrion</location>
    </subcellularLocation>
</comment>
<evidence type="ECO:0000256" key="9">
    <source>
        <dbReference type="SAM" id="MobiDB-lite"/>
    </source>
</evidence>
<evidence type="ECO:0000256" key="7">
    <source>
        <dbReference type="ARBA" id="ARBA00035273"/>
    </source>
</evidence>
<evidence type="ECO:0000256" key="2">
    <source>
        <dbReference type="ARBA" id="ARBA00006598"/>
    </source>
</evidence>
<proteinExistence type="inferred from homology"/>
<dbReference type="GeneID" id="100898820"/>
<comment type="similarity">
    <text evidence="2">Belongs to the bacterial ribosomal protein bL35 family.</text>
</comment>
<keyword evidence="3" id="KW-0809">Transit peptide</keyword>
<feature type="region of interest" description="Disordered" evidence="9">
    <location>
        <begin position="118"/>
        <end position="142"/>
    </location>
</feature>
<dbReference type="SUPFAM" id="SSF143034">
    <property type="entry name" value="L35p-like"/>
    <property type="match status" value="1"/>
</dbReference>
<dbReference type="GO" id="GO:0003735">
    <property type="term" value="F:structural constituent of ribosome"/>
    <property type="evidence" value="ECO:0007669"/>
    <property type="project" value="InterPro"/>
</dbReference>
<evidence type="ECO:0000313" key="10">
    <source>
        <dbReference type="Proteomes" id="UP000694867"/>
    </source>
</evidence>
<keyword evidence="6" id="KW-0687">Ribonucleoprotein</keyword>
<dbReference type="AlphaFoldDB" id="A0AAJ6QNQ7"/>
<sequence>MLRSLISTARNSLPCTSVMPWNPNTGGLLSPAPSLLEQVRTVTKFGWRKGGRKTVKAALSRFYRLNCGLWIHTPIGRDRKIWRKTPEQVKELRKHVFSRKRHSEVLDKMMTEKFKKPTYLPDSPYEPYDNFKPPQHVYKTYK</sequence>
<gene>
    <name evidence="11" type="primary">LOC100898820</name>
</gene>
<dbReference type="InterPro" id="IPR037229">
    <property type="entry name" value="Ribosomal_bL35_sf"/>
</dbReference>
<evidence type="ECO:0000256" key="6">
    <source>
        <dbReference type="ARBA" id="ARBA00023274"/>
    </source>
</evidence>
<evidence type="ECO:0000256" key="8">
    <source>
        <dbReference type="ARBA" id="ARBA00035418"/>
    </source>
</evidence>
<reference evidence="11" key="1">
    <citation type="submission" date="2025-08" db="UniProtKB">
        <authorList>
            <consortium name="RefSeq"/>
        </authorList>
    </citation>
    <scope>IDENTIFICATION</scope>
</reference>
<evidence type="ECO:0000256" key="4">
    <source>
        <dbReference type="ARBA" id="ARBA00022980"/>
    </source>
</evidence>